<keyword evidence="2" id="KW-1185">Reference proteome</keyword>
<name>A0ACC6TH57_9MICC</name>
<organism evidence="1 2">
    <name type="scientific">Arthrobacter nitrophenolicus</name>
    <dbReference type="NCBI Taxonomy" id="683150"/>
    <lineage>
        <taxon>Bacteria</taxon>
        <taxon>Bacillati</taxon>
        <taxon>Actinomycetota</taxon>
        <taxon>Actinomycetes</taxon>
        <taxon>Micrococcales</taxon>
        <taxon>Micrococcaceae</taxon>
        <taxon>Arthrobacter</taxon>
    </lineage>
</organism>
<evidence type="ECO:0000313" key="1">
    <source>
        <dbReference type="EMBL" id="MET3773041.1"/>
    </source>
</evidence>
<sequence length="46" mass="5258">MKQRTDPQPDRMCASSRGSRWQEAPPMTQDLVPTSYDGALFPDMEE</sequence>
<gene>
    <name evidence="1" type="ORF">ABIC98_002701</name>
</gene>
<comment type="caution">
    <text evidence="1">The sequence shown here is derived from an EMBL/GenBank/DDBJ whole genome shotgun (WGS) entry which is preliminary data.</text>
</comment>
<accession>A0ACC6TH57</accession>
<reference evidence="1" key="1">
    <citation type="submission" date="2024-06" db="EMBL/GenBank/DDBJ databases">
        <title>Genomic Encyclopedia of Type Strains, Phase IV (KMG-IV): sequencing the most valuable type-strain genomes for metagenomic binning, comparative biology and taxonomic classification.</title>
        <authorList>
            <person name="Goeker M."/>
        </authorList>
    </citation>
    <scope>NUCLEOTIDE SEQUENCE</scope>
    <source>
        <strain evidence="1">SJCon</strain>
    </source>
</reference>
<dbReference type="Proteomes" id="UP001549207">
    <property type="component" value="Unassembled WGS sequence"/>
</dbReference>
<dbReference type="EMBL" id="JBEPNJ010000010">
    <property type="protein sequence ID" value="MET3773041.1"/>
    <property type="molecule type" value="Genomic_DNA"/>
</dbReference>
<evidence type="ECO:0000313" key="2">
    <source>
        <dbReference type="Proteomes" id="UP001549207"/>
    </source>
</evidence>
<proteinExistence type="predicted"/>
<protein>
    <submittedName>
        <fullName evidence="1">Uncharacterized protein</fullName>
    </submittedName>
</protein>